<feature type="region of interest" description="Disordered" evidence="1">
    <location>
        <begin position="169"/>
        <end position="215"/>
    </location>
</feature>
<evidence type="ECO:0000313" key="3">
    <source>
        <dbReference type="Proteomes" id="UP000683360"/>
    </source>
</evidence>
<protein>
    <submittedName>
        <fullName evidence="2">Uncharacterized protein</fullName>
    </submittedName>
</protein>
<gene>
    <name evidence="2" type="ORF">MEDL_52704</name>
</gene>
<dbReference type="Proteomes" id="UP000683360">
    <property type="component" value="Unassembled WGS sequence"/>
</dbReference>
<feature type="compositionally biased region" description="Basic and acidic residues" evidence="1">
    <location>
        <begin position="203"/>
        <end position="215"/>
    </location>
</feature>
<sequence length="215" mass="25344">MAPTSPFILFEEKLMEVIKKTPKTSPLEIYILKIYLEMKTETDIVQEVGTKYDSPPLDEKDSCGQNSRKRKEKNRLYTWIKNFITRKTCAPVESFKEKWTRFADANPSVVMQYVISRPRVIEQLQCILDSDSEKELEIDREEDRNTQMEGVEAEEDFEREQFIDSEENIINEEEDLPTMETPISYPKRKRIPRKIYTPSSSKVAEKQENKKSKNC</sequence>
<dbReference type="AlphaFoldDB" id="A0A8S3UE06"/>
<reference evidence="2" key="1">
    <citation type="submission" date="2021-03" db="EMBL/GenBank/DDBJ databases">
        <authorList>
            <person name="Bekaert M."/>
        </authorList>
    </citation>
    <scope>NUCLEOTIDE SEQUENCE</scope>
</reference>
<evidence type="ECO:0000313" key="2">
    <source>
        <dbReference type="EMBL" id="CAG2240413.1"/>
    </source>
</evidence>
<proteinExistence type="predicted"/>
<keyword evidence="3" id="KW-1185">Reference proteome</keyword>
<name>A0A8S3UE06_MYTED</name>
<dbReference type="OrthoDB" id="6169426at2759"/>
<accession>A0A8S3UE06</accession>
<comment type="caution">
    <text evidence="2">The sequence shown here is derived from an EMBL/GenBank/DDBJ whole genome shotgun (WGS) entry which is preliminary data.</text>
</comment>
<evidence type="ECO:0000256" key="1">
    <source>
        <dbReference type="SAM" id="MobiDB-lite"/>
    </source>
</evidence>
<feature type="region of interest" description="Disordered" evidence="1">
    <location>
        <begin position="50"/>
        <end position="69"/>
    </location>
</feature>
<dbReference type="EMBL" id="CAJPWZ010002557">
    <property type="protein sequence ID" value="CAG2240413.1"/>
    <property type="molecule type" value="Genomic_DNA"/>
</dbReference>
<organism evidence="2 3">
    <name type="scientific">Mytilus edulis</name>
    <name type="common">Blue mussel</name>
    <dbReference type="NCBI Taxonomy" id="6550"/>
    <lineage>
        <taxon>Eukaryota</taxon>
        <taxon>Metazoa</taxon>
        <taxon>Spiralia</taxon>
        <taxon>Lophotrochozoa</taxon>
        <taxon>Mollusca</taxon>
        <taxon>Bivalvia</taxon>
        <taxon>Autobranchia</taxon>
        <taxon>Pteriomorphia</taxon>
        <taxon>Mytilida</taxon>
        <taxon>Mytiloidea</taxon>
        <taxon>Mytilidae</taxon>
        <taxon>Mytilinae</taxon>
        <taxon>Mytilus</taxon>
    </lineage>
</organism>